<reference evidence="2 3" key="1">
    <citation type="journal article" date="2018" name="Int. J. Syst. Evol. Microbiol.">
        <title>Parvibium lacunae gen. nov., sp. nov., a new member of the family Alcaligenaceae isolated from a freshwater pond.</title>
        <authorList>
            <person name="Chen W.M."/>
            <person name="Xie P.B."/>
            <person name="Hsu M.Y."/>
            <person name="Sheu S.Y."/>
        </authorList>
    </citation>
    <scope>NUCLEOTIDE SEQUENCE [LARGE SCALE GENOMIC DNA]</scope>
    <source>
        <strain evidence="2 3">KMB9</strain>
    </source>
</reference>
<dbReference type="Proteomes" id="UP000252357">
    <property type="component" value="Unassembled WGS sequence"/>
</dbReference>
<proteinExistence type="predicted"/>
<evidence type="ECO:0000313" key="3">
    <source>
        <dbReference type="Proteomes" id="UP000252357"/>
    </source>
</evidence>
<sequence length="79" mass="8445">MLLKQGLLGVLFLGALTACQKPEPPGLMQGQREALEKAKAVQGQVQQQLEVQKQLIESQTRLSDSQPISPPSSGVASHP</sequence>
<gene>
    <name evidence="2" type="ORF">DU000_04455</name>
</gene>
<feature type="region of interest" description="Disordered" evidence="1">
    <location>
        <begin position="58"/>
        <end position="79"/>
    </location>
</feature>
<dbReference type="RefSeq" id="WP_114402183.1">
    <property type="nucleotide sequence ID" value="NZ_QPGB01000002.1"/>
</dbReference>
<organism evidence="2 3">
    <name type="scientific">Parvibium lacunae</name>
    <dbReference type="NCBI Taxonomy" id="1888893"/>
    <lineage>
        <taxon>Bacteria</taxon>
        <taxon>Pseudomonadati</taxon>
        <taxon>Pseudomonadota</taxon>
        <taxon>Betaproteobacteria</taxon>
        <taxon>Burkholderiales</taxon>
        <taxon>Alcaligenaceae</taxon>
        <taxon>Parvibium</taxon>
    </lineage>
</organism>
<accession>A0A368L3E2</accession>
<evidence type="ECO:0000256" key="1">
    <source>
        <dbReference type="SAM" id="MobiDB-lite"/>
    </source>
</evidence>
<evidence type="ECO:0008006" key="4">
    <source>
        <dbReference type="Google" id="ProtNLM"/>
    </source>
</evidence>
<protein>
    <recommendedName>
        <fullName evidence="4">Lipoprotein</fullName>
    </recommendedName>
</protein>
<dbReference type="EMBL" id="QPGB01000002">
    <property type="protein sequence ID" value="RCS58097.1"/>
    <property type="molecule type" value="Genomic_DNA"/>
</dbReference>
<keyword evidence="3" id="KW-1185">Reference proteome</keyword>
<dbReference type="PROSITE" id="PS51257">
    <property type="entry name" value="PROKAR_LIPOPROTEIN"/>
    <property type="match status" value="1"/>
</dbReference>
<dbReference type="AlphaFoldDB" id="A0A368L3E2"/>
<comment type="caution">
    <text evidence="2">The sequence shown here is derived from an EMBL/GenBank/DDBJ whole genome shotgun (WGS) entry which is preliminary data.</text>
</comment>
<name>A0A368L3E2_9BURK</name>
<evidence type="ECO:0000313" key="2">
    <source>
        <dbReference type="EMBL" id="RCS58097.1"/>
    </source>
</evidence>